<dbReference type="RefSeq" id="XP_054839859.1">
    <property type="nucleotide sequence ID" value="XM_054983884.1"/>
</dbReference>
<gene>
    <name evidence="3" type="primary">LOC129332649</name>
</gene>
<sequence length="340" mass="36133">MPPKKGVGTSKGKQPAKRPPAKRGPPPALSSSDDEGVDGAQQEILARIAALESSRGVSAASVGGAKRPRSTRASSRVAFQTEVLKRLSALEGTANQGGDDASGAIEPGETDLPGESGTDDQAGSQVALPVAVAVDNALGDGAVAHRGRCSILICGHSFVFWAAHQAKRTAFGSQLGLSQWATVEWQGRRGLRWPGLLPLLFEGRCAPPPHILVIHLGGNDLGLVKGKALSLQAQADLRLIGKRWPGVLIIWSDILPRRVWREVLDAKAIEGARYKANKALHKALEKGLGVYLPHPGIRAALPDLYRGDGVHLSFKGNNIFLDDLRRGLLEALRHIWGVEA</sequence>
<evidence type="ECO:0000313" key="2">
    <source>
        <dbReference type="Proteomes" id="UP001190640"/>
    </source>
</evidence>
<dbReference type="CDD" id="cd00229">
    <property type="entry name" value="SGNH_hydrolase"/>
    <property type="match status" value="1"/>
</dbReference>
<dbReference type="Gene3D" id="3.40.50.1110">
    <property type="entry name" value="SGNH hydrolase"/>
    <property type="match status" value="1"/>
</dbReference>
<protein>
    <submittedName>
        <fullName evidence="3">Uncharacterized protein LOC129332649</fullName>
    </submittedName>
</protein>
<dbReference type="GeneID" id="129332649"/>
<dbReference type="Proteomes" id="UP001190640">
    <property type="component" value="Chromosome 6"/>
</dbReference>
<proteinExistence type="predicted"/>
<evidence type="ECO:0000313" key="3">
    <source>
        <dbReference type="RefSeq" id="XP_054839859.1"/>
    </source>
</evidence>
<feature type="region of interest" description="Disordered" evidence="1">
    <location>
        <begin position="1"/>
        <end position="77"/>
    </location>
</feature>
<feature type="compositionally biased region" description="Low complexity" evidence="1">
    <location>
        <begin position="53"/>
        <end position="65"/>
    </location>
</feature>
<dbReference type="SUPFAM" id="SSF52266">
    <property type="entry name" value="SGNH hydrolase"/>
    <property type="match status" value="1"/>
</dbReference>
<keyword evidence="2" id="KW-1185">Reference proteome</keyword>
<dbReference type="InterPro" id="IPR036514">
    <property type="entry name" value="SGNH_hydro_sf"/>
</dbReference>
<accession>A0AA97JMT6</accession>
<organism evidence="2 3">
    <name type="scientific">Eublepharis macularius</name>
    <name type="common">Leopard gecko</name>
    <name type="synonym">Cyrtodactylus macularius</name>
    <dbReference type="NCBI Taxonomy" id="481883"/>
    <lineage>
        <taxon>Eukaryota</taxon>
        <taxon>Metazoa</taxon>
        <taxon>Chordata</taxon>
        <taxon>Craniata</taxon>
        <taxon>Vertebrata</taxon>
        <taxon>Euteleostomi</taxon>
        <taxon>Lepidosauria</taxon>
        <taxon>Squamata</taxon>
        <taxon>Bifurcata</taxon>
        <taxon>Gekkota</taxon>
        <taxon>Eublepharidae</taxon>
        <taxon>Eublepharinae</taxon>
        <taxon>Eublepharis</taxon>
    </lineage>
</organism>
<reference evidence="3" key="1">
    <citation type="submission" date="2025-08" db="UniProtKB">
        <authorList>
            <consortium name="RefSeq"/>
        </authorList>
    </citation>
    <scope>IDENTIFICATION</scope>
    <source>
        <tissue evidence="3">Blood</tissue>
    </source>
</reference>
<feature type="region of interest" description="Disordered" evidence="1">
    <location>
        <begin position="91"/>
        <end position="123"/>
    </location>
</feature>
<dbReference type="AlphaFoldDB" id="A0AA97JMT6"/>
<dbReference type="KEGG" id="emc:129332649"/>
<name>A0AA97JMT6_EUBMA</name>
<evidence type="ECO:0000256" key="1">
    <source>
        <dbReference type="SAM" id="MobiDB-lite"/>
    </source>
</evidence>